<dbReference type="EMBL" id="BSNC01000006">
    <property type="protein sequence ID" value="GLP97153.1"/>
    <property type="molecule type" value="Genomic_DNA"/>
</dbReference>
<dbReference type="SUPFAM" id="SSF53187">
    <property type="entry name" value="Zn-dependent exopeptidases"/>
    <property type="match status" value="1"/>
</dbReference>
<sequence>MQYHINKTLTFFLLLTFSATTFATQQNPTPAQVKALQQQALNSDLSYQLVESLTVEIGPRLPGTVADIKTVEWSEKQLKRLGFDKVYREPVTIPVWKRGDAKASITAPFPQNIVVTALGGSVATPKEGIEAEIVRFDSIEQVEQASAAEIEGKIVFIDPITERHRTGKGYGKVVGARSKGAVESAKKGAVAVVIRSIGTDSDRFAHTGMMRYADDVVRIPAAAMSVPDAELVNAMLKRDLPVKIKLHMTPAHKGEGTSYNVIGEITGSQYPDEIVLLGAHHDSWDEGTGALDDGAGMGIVMATGAIIKKSGIQPKRTLRVVLYAAEEIGLIGAKAYVEAHKAELDKHKFALESDFGAGYIWRFDTRVNDSALPAMQKIADALAPLGIERGHNEASGGPDVSMLPNYGVPVVSLQQDGSDYFDYHHTPNDTLDKIDPVKMKQNTAAWVTFAILAAAVDTPLRPIPPKE</sequence>
<evidence type="ECO:0000256" key="7">
    <source>
        <dbReference type="ARBA" id="ARBA00022645"/>
    </source>
</evidence>
<dbReference type="Gene3D" id="3.50.30.30">
    <property type="match status" value="1"/>
</dbReference>
<feature type="chain" id="PRO_5041348364" description="Carboxypeptidase Q" evidence="21">
    <location>
        <begin position="24"/>
        <end position="467"/>
    </location>
</feature>
<evidence type="ECO:0000256" key="10">
    <source>
        <dbReference type="ARBA" id="ARBA00022729"/>
    </source>
</evidence>
<dbReference type="InterPro" id="IPR039866">
    <property type="entry name" value="CPQ"/>
</dbReference>
<dbReference type="InterPro" id="IPR007484">
    <property type="entry name" value="Peptidase_M28"/>
</dbReference>
<keyword evidence="7" id="KW-0121">Carboxypeptidase</keyword>
<evidence type="ECO:0000256" key="3">
    <source>
        <dbReference type="ARBA" id="ARBA00004555"/>
    </source>
</evidence>
<evidence type="ECO:0000256" key="5">
    <source>
        <dbReference type="ARBA" id="ARBA00014116"/>
    </source>
</evidence>
<keyword evidence="9" id="KW-0479">Metal-binding</keyword>
<keyword evidence="18" id="KW-0458">Lysosome</keyword>
<dbReference type="Gene3D" id="3.40.630.10">
    <property type="entry name" value="Zn peptidases"/>
    <property type="match status" value="1"/>
</dbReference>
<evidence type="ECO:0000256" key="11">
    <source>
        <dbReference type="ARBA" id="ARBA00022801"/>
    </source>
</evidence>
<dbReference type="Pfam" id="PF04389">
    <property type="entry name" value="Peptidase_M28"/>
    <property type="match status" value="1"/>
</dbReference>
<evidence type="ECO:0000256" key="14">
    <source>
        <dbReference type="ARBA" id="ARBA00023034"/>
    </source>
</evidence>
<evidence type="ECO:0000256" key="18">
    <source>
        <dbReference type="ARBA" id="ARBA00023228"/>
    </source>
</evidence>
<dbReference type="GO" id="GO:0005764">
    <property type="term" value="C:lysosome"/>
    <property type="evidence" value="ECO:0007669"/>
    <property type="project" value="UniProtKB-SubCell"/>
</dbReference>
<evidence type="ECO:0000256" key="6">
    <source>
        <dbReference type="ARBA" id="ARBA00022525"/>
    </source>
</evidence>
<keyword evidence="13" id="KW-0862">Zinc</keyword>
<evidence type="ECO:0000256" key="13">
    <source>
        <dbReference type="ARBA" id="ARBA00022833"/>
    </source>
</evidence>
<feature type="signal peptide" evidence="21">
    <location>
        <begin position="1"/>
        <end position="23"/>
    </location>
</feature>
<gene>
    <name evidence="23" type="ORF">GCM10007895_24600</name>
</gene>
<comment type="caution">
    <text evidence="23">The sequence shown here is derived from an EMBL/GenBank/DDBJ whole genome shotgun (WGS) entry which is preliminary data.</text>
</comment>
<evidence type="ECO:0000256" key="15">
    <source>
        <dbReference type="ARBA" id="ARBA00023049"/>
    </source>
</evidence>
<dbReference type="AlphaFoldDB" id="A0AA37W1X5"/>
<keyword evidence="17" id="KW-0325">Glycoprotein</keyword>
<keyword evidence="8" id="KW-0645">Protease</keyword>
<keyword evidence="15" id="KW-0482">Metalloprotease</keyword>
<comment type="subunit">
    <text evidence="19">Homodimer. The monomeric form is inactive while the homodimer is active.</text>
</comment>
<dbReference type="GO" id="GO:0046872">
    <property type="term" value="F:metal ion binding"/>
    <property type="evidence" value="ECO:0007669"/>
    <property type="project" value="UniProtKB-KW"/>
</dbReference>
<dbReference type="RefSeq" id="WP_095504980.1">
    <property type="nucleotide sequence ID" value="NZ_BSNC01000006.1"/>
</dbReference>
<keyword evidence="10 21" id="KW-0732">Signal</keyword>
<keyword evidence="14" id="KW-0333">Golgi apparatus</keyword>
<keyword evidence="16" id="KW-0865">Zymogen</keyword>
<dbReference type="GO" id="GO:0006508">
    <property type="term" value="P:proteolysis"/>
    <property type="evidence" value="ECO:0007669"/>
    <property type="project" value="UniProtKB-KW"/>
</dbReference>
<protein>
    <recommendedName>
        <fullName evidence="5">Carboxypeptidase Q</fullName>
    </recommendedName>
    <alternativeName>
        <fullName evidence="20">Plasma glutamate carboxypeptidase</fullName>
    </alternativeName>
</protein>
<evidence type="ECO:0000256" key="16">
    <source>
        <dbReference type="ARBA" id="ARBA00023145"/>
    </source>
</evidence>
<evidence type="ECO:0000256" key="19">
    <source>
        <dbReference type="ARBA" id="ARBA00025833"/>
    </source>
</evidence>
<evidence type="ECO:0000256" key="8">
    <source>
        <dbReference type="ARBA" id="ARBA00022670"/>
    </source>
</evidence>
<dbReference type="Proteomes" id="UP001161422">
    <property type="component" value="Unassembled WGS sequence"/>
</dbReference>
<evidence type="ECO:0000313" key="24">
    <source>
        <dbReference type="Proteomes" id="UP001161422"/>
    </source>
</evidence>
<dbReference type="GO" id="GO:0070573">
    <property type="term" value="F:metallodipeptidase activity"/>
    <property type="evidence" value="ECO:0007669"/>
    <property type="project" value="InterPro"/>
</dbReference>
<evidence type="ECO:0000256" key="1">
    <source>
        <dbReference type="ARBA" id="ARBA00004240"/>
    </source>
</evidence>
<evidence type="ECO:0000256" key="2">
    <source>
        <dbReference type="ARBA" id="ARBA00004371"/>
    </source>
</evidence>
<organism evidence="23 24">
    <name type="scientific">Paraferrimonas sedimenticola</name>
    <dbReference type="NCBI Taxonomy" id="375674"/>
    <lineage>
        <taxon>Bacteria</taxon>
        <taxon>Pseudomonadati</taxon>
        <taxon>Pseudomonadota</taxon>
        <taxon>Gammaproteobacteria</taxon>
        <taxon>Alteromonadales</taxon>
        <taxon>Ferrimonadaceae</taxon>
        <taxon>Paraferrimonas</taxon>
    </lineage>
</organism>
<dbReference type="PANTHER" id="PTHR12053">
    <property type="entry name" value="PROTEASE FAMILY M28 PLASMA GLUTAMATE CARBOXYPEPTIDASE-RELATED"/>
    <property type="match status" value="1"/>
</dbReference>
<dbReference type="GO" id="GO:0005576">
    <property type="term" value="C:extracellular region"/>
    <property type="evidence" value="ECO:0007669"/>
    <property type="project" value="UniProtKB-SubCell"/>
</dbReference>
<evidence type="ECO:0000256" key="9">
    <source>
        <dbReference type="ARBA" id="ARBA00022723"/>
    </source>
</evidence>
<keyword evidence="11" id="KW-0378">Hydrolase</keyword>
<evidence type="ECO:0000256" key="4">
    <source>
        <dbReference type="ARBA" id="ARBA00004613"/>
    </source>
</evidence>
<evidence type="ECO:0000313" key="23">
    <source>
        <dbReference type="EMBL" id="GLP97153.1"/>
    </source>
</evidence>
<evidence type="ECO:0000256" key="12">
    <source>
        <dbReference type="ARBA" id="ARBA00022824"/>
    </source>
</evidence>
<proteinExistence type="predicted"/>
<dbReference type="GO" id="GO:0004180">
    <property type="term" value="F:carboxypeptidase activity"/>
    <property type="evidence" value="ECO:0007669"/>
    <property type="project" value="UniProtKB-KW"/>
</dbReference>
<keyword evidence="6" id="KW-0964">Secreted</keyword>
<evidence type="ECO:0000259" key="22">
    <source>
        <dbReference type="Pfam" id="PF04389"/>
    </source>
</evidence>
<name>A0AA37W1X5_9GAMM</name>
<reference evidence="23" key="1">
    <citation type="journal article" date="2014" name="Int. J. Syst. Evol. Microbiol.">
        <title>Complete genome sequence of Corynebacterium casei LMG S-19264T (=DSM 44701T), isolated from a smear-ripened cheese.</title>
        <authorList>
            <consortium name="US DOE Joint Genome Institute (JGI-PGF)"/>
            <person name="Walter F."/>
            <person name="Albersmeier A."/>
            <person name="Kalinowski J."/>
            <person name="Ruckert C."/>
        </authorList>
    </citation>
    <scope>NUCLEOTIDE SEQUENCE</scope>
    <source>
        <strain evidence="23">NBRC 101628</strain>
    </source>
</reference>
<accession>A0AA37W1X5</accession>
<reference evidence="23" key="2">
    <citation type="submission" date="2023-01" db="EMBL/GenBank/DDBJ databases">
        <title>Draft genome sequence of Paraferrimonas sedimenticola strain NBRC 101628.</title>
        <authorList>
            <person name="Sun Q."/>
            <person name="Mori K."/>
        </authorList>
    </citation>
    <scope>NUCLEOTIDE SEQUENCE</scope>
    <source>
        <strain evidence="23">NBRC 101628</strain>
    </source>
</reference>
<feature type="domain" description="Peptidase M28" evidence="22">
    <location>
        <begin position="260"/>
        <end position="448"/>
    </location>
</feature>
<evidence type="ECO:0000256" key="17">
    <source>
        <dbReference type="ARBA" id="ARBA00023180"/>
    </source>
</evidence>
<comment type="subcellular location">
    <subcellularLocation>
        <location evidence="1">Endoplasmic reticulum</location>
    </subcellularLocation>
    <subcellularLocation>
        <location evidence="3">Golgi apparatus</location>
    </subcellularLocation>
    <subcellularLocation>
        <location evidence="2">Lysosome</location>
    </subcellularLocation>
    <subcellularLocation>
        <location evidence="4">Secreted</location>
    </subcellularLocation>
</comment>
<keyword evidence="24" id="KW-1185">Reference proteome</keyword>
<evidence type="ECO:0000256" key="21">
    <source>
        <dbReference type="SAM" id="SignalP"/>
    </source>
</evidence>
<dbReference type="PANTHER" id="PTHR12053:SF3">
    <property type="entry name" value="CARBOXYPEPTIDASE Q"/>
    <property type="match status" value="1"/>
</dbReference>
<evidence type="ECO:0000256" key="20">
    <source>
        <dbReference type="ARBA" id="ARBA00033328"/>
    </source>
</evidence>
<keyword evidence="12" id="KW-0256">Endoplasmic reticulum</keyword>